<evidence type="ECO:0000259" key="7">
    <source>
        <dbReference type="Pfam" id="PF06305"/>
    </source>
</evidence>
<evidence type="ECO:0000256" key="6">
    <source>
        <dbReference type="SAM" id="Phobius"/>
    </source>
</evidence>
<evidence type="ECO:0000313" key="8">
    <source>
        <dbReference type="EMBL" id="AOY81182.1"/>
    </source>
</evidence>
<dbReference type="PANTHER" id="PTHR41335">
    <property type="entry name" value="MEMBRANE PROTEIN-RELATED"/>
    <property type="match status" value="1"/>
</dbReference>
<evidence type="ECO:0000256" key="5">
    <source>
        <dbReference type="SAM" id="Coils"/>
    </source>
</evidence>
<reference evidence="9" key="1">
    <citation type="submission" date="2016-10" db="EMBL/GenBank/DDBJ databases">
        <title>Comparative genomics uncovers the prolific and rare metabolic potential of the cyanobacterial genus Moorea.</title>
        <authorList>
            <person name="Leao T."/>
            <person name="Castelao G."/>
            <person name="Korobeynikov A."/>
            <person name="Monroe E.A."/>
            <person name="Podell S."/>
            <person name="Glukhov E."/>
            <person name="Allen E."/>
            <person name="Gerwick W.H."/>
            <person name="Gerwick L."/>
        </authorList>
    </citation>
    <scope>NUCLEOTIDE SEQUENCE [LARGE SCALE GENOMIC DNA]</scope>
    <source>
        <strain evidence="9">JHB</strain>
    </source>
</reference>
<keyword evidence="2 6" id="KW-0812">Transmembrane</keyword>
<dbReference type="GO" id="GO:0005886">
    <property type="term" value="C:plasma membrane"/>
    <property type="evidence" value="ECO:0007669"/>
    <property type="project" value="InterPro"/>
</dbReference>
<feature type="coiled-coil region" evidence="5">
    <location>
        <begin position="65"/>
        <end position="99"/>
    </location>
</feature>
<keyword evidence="5" id="KW-0175">Coiled coil</keyword>
<dbReference type="EMBL" id="CP017708">
    <property type="protein sequence ID" value="AOY81182.1"/>
    <property type="molecule type" value="Genomic_DNA"/>
</dbReference>
<protein>
    <submittedName>
        <fullName evidence="8">LapA family protein</fullName>
    </submittedName>
</protein>
<dbReference type="Proteomes" id="UP000176944">
    <property type="component" value="Chromosome"/>
</dbReference>
<evidence type="ECO:0000256" key="2">
    <source>
        <dbReference type="ARBA" id="ARBA00022692"/>
    </source>
</evidence>
<evidence type="ECO:0000256" key="3">
    <source>
        <dbReference type="ARBA" id="ARBA00022989"/>
    </source>
</evidence>
<keyword evidence="1" id="KW-1003">Cell membrane</keyword>
<evidence type="ECO:0000256" key="1">
    <source>
        <dbReference type="ARBA" id="ARBA00022475"/>
    </source>
</evidence>
<accession>A0A1D9G0L0</accession>
<name>A0A1D9G0L0_MOOP1</name>
<feature type="transmembrane region" description="Helical" evidence="6">
    <location>
        <begin position="41"/>
        <end position="66"/>
    </location>
</feature>
<dbReference type="PANTHER" id="PTHR41335:SF1">
    <property type="entry name" value="MEMBRANE PROTEIN"/>
    <property type="match status" value="1"/>
</dbReference>
<feature type="domain" description="Lipopolysaccharide assembly protein A" evidence="7">
    <location>
        <begin position="24"/>
        <end position="85"/>
    </location>
</feature>
<organism evidence="8 9">
    <name type="scientific">Moorena producens (strain JHB)</name>
    <dbReference type="NCBI Taxonomy" id="1454205"/>
    <lineage>
        <taxon>Bacteria</taxon>
        <taxon>Bacillati</taxon>
        <taxon>Cyanobacteriota</taxon>
        <taxon>Cyanophyceae</taxon>
        <taxon>Coleofasciculales</taxon>
        <taxon>Coleofasciculaceae</taxon>
        <taxon>Moorena</taxon>
    </lineage>
</organism>
<evidence type="ECO:0000256" key="4">
    <source>
        <dbReference type="ARBA" id="ARBA00023136"/>
    </source>
</evidence>
<dbReference type="Pfam" id="PF06305">
    <property type="entry name" value="LapA_dom"/>
    <property type="match status" value="1"/>
</dbReference>
<evidence type="ECO:0000313" key="9">
    <source>
        <dbReference type="Proteomes" id="UP000176944"/>
    </source>
</evidence>
<keyword evidence="4 6" id="KW-0472">Membrane</keyword>
<keyword evidence="3 6" id="KW-1133">Transmembrane helix</keyword>
<sequence length="123" mass="13745">MRLLFLISGFVIGLAIAAILFALQNKTIVPVNFGVWTIEEPLSIVILLALSMGCLTGLLISTPTLINQSRKLARQRKRINELEQDYNETIVNIDNQRKRIQYLEDSLKTKIGTSSSSAESEPQ</sequence>
<proteinExistence type="predicted"/>
<dbReference type="AlphaFoldDB" id="A0A1D9G0L0"/>
<dbReference type="InterPro" id="IPR010445">
    <property type="entry name" value="LapA_dom"/>
</dbReference>
<gene>
    <name evidence="8" type="ORF">BJP36_16005</name>
</gene>